<dbReference type="RefSeq" id="WP_343895089.1">
    <property type="nucleotide sequence ID" value="NZ_BAAAFZ010000023.1"/>
</dbReference>
<gene>
    <name evidence="1" type="ORF">GCM10009416_19780</name>
</gene>
<organism evidence="1 2">
    <name type="scientific">Craurococcus roseus</name>
    <dbReference type="NCBI Taxonomy" id="77585"/>
    <lineage>
        <taxon>Bacteria</taxon>
        <taxon>Pseudomonadati</taxon>
        <taxon>Pseudomonadota</taxon>
        <taxon>Alphaproteobacteria</taxon>
        <taxon>Acetobacterales</taxon>
        <taxon>Acetobacteraceae</taxon>
        <taxon>Craurococcus</taxon>
    </lineage>
</organism>
<proteinExistence type="predicted"/>
<keyword evidence="2" id="KW-1185">Reference proteome</keyword>
<dbReference type="Proteomes" id="UP001501588">
    <property type="component" value="Unassembled WGS sequence"/>
</dbReference>
<evidence type="ECO:0000313" key="1">
    <source>
        <dbReference type="EMBL" id="GAA0581334.1"/>
    </source>
</evidence>
<sequence length="69" mass="7511">MDHRMASPPPPGAFAARKMRVDAIMRALADRHEAKREAMSGFASIGLFLAERRSLALQAAVLRAAALKH</sequence>
<reference evidence="1 2" key="1">
    <citation type="journal article" date="2019" name="Int. J. Syst. Evol. Microbiol.">
        <title>The Global Catalogue of Microorganisms (GCM) 10K type strain sequencing project: providing services to taxonomists for standard genome sequencing and annotation.</title>
        <authorList>
            <consortium name="The Broad Institute Genomics Platform"/>
            <consortium name="The Broad Institute Genome Sequencing Center for Infectious Disease"/>
            <person name="Wu L."/>
            <person name="Ma J."/>
        </authorList>
    </citation>
    <scope>NUCLEOTIDE SEQUENCE [LARGE SCALE GENOMIC DNA]</scope>
    <source>
        <strain evidence="1 2">JCM 9933</strain>
    </source>
</reference>
<protein>
    <submittedName>
        <fullName evidence="1">Uncharacterized protein</fullName>
    </submittedName>
</protein>
<dbReference type="EMBL" id="BAAAFZ010000023">
    <property type="protein sequence ID" value="GAA0581334.1"/>
    <property type="molecule type" value="Genomic_DNA"/>
</dbReference>
<comment type="caution">
    <text evidence="1">The sequence shown here is derived from an EMBL/GenBank/DDBJ whole genome shotgun (WGS) entry which is preliminary data.</text>
</comment>
<name>A0ABN1F3D3_9PROT</name>
<accession>A0ABN1F3D3</accession>
<evidence type="ECO:0000313" key="2">
    <source>
        <dbReference type="Proteomes" id="UP001501588"/>
    </source>
</evidence>